<dbReference type="PANTHER" id="PTHR43005">
    <property type="entry name" value="BLR7065 PROTEIN"/>
    <property type="match status" value="1"/>
</dbReference>
<keyword evidence="5 7" id="KW-1133">Transmembrane helix</keyword>
<evidence type="ECO:0000256" key="3">
    <source>
        <dbReference type="ARBA" id="ARBA00022475"/>
    </source>
</evidence>
<feature type="transmembrane region" description="Helical" evidence="7">
    <location>
        <begin position="63"/>
        <end position="82"/>
    </location>
</feature>
<accession>A0ABR5ADN8</accession>
<dbReference type="Gene3D" id="1.10.3720.10">
    <property type="entry name" value="MetI-like"/>
    <property type="match status" value="1"/>
</dbReference>
<feature type="domain" description="ABC transmembrane type-1" evidence="8">
    <location>
        <begin position="57"/>
        <end position="267"/>
    </location>
</feature>
<feature type="transmembrane region" description="Helical" evidence="7">
    <location>
        <begin position="189"/>
        <end position="208"/>
    </location>
</feature>
<dbReference type="InterPro" id="IPR000515">
    <property type="entry name" value="MetI-like"/>
</dbReference>
<feature type="transmembrane region" description="Helical" evidence="7">
    <location>
        <begin position="249"/>
        <end position="271"/>
    </location>
</feature>
<dbReference type="CDD" id="cd06261">
    <property type="entry name" value="TM_PBP2"/>
    <property type="match status" value="1"/>
</dbReference>
<keyword evidence="10" id="KW-1185">Reference proteome</keyword>
<dbReference type="PROSITE" id="PS50928">
    <property type="entry name" value="ABC_TM1"/>
    <property type="match status" value="1"/>
</dbReference>
<evidence type="ECO:0000313" key="9">
    <source>
        <dbReference type="EMBL" id="KIL39151.1"/>
    </source>
</evidence>
<name>A0ABR5ADN8_9BACL</name>
<evidence type="ECO:0000259" key="8">
    <source>
        <dbReference type="PROSITE" id="PS50928"/>
    </source>
</evidence>
<evidence type="ECO:0000256" key="6">
    <source>
        <dbReference type="ARBA" id="ARBA00023136"/>
    </source>
</evidence>
<dbReference type="EMBL" id="JXAK01000043">
    <property type="protein sequence ID" value="KIL39151.1"/>
    <property type="molecule type" value="Genomic_DNA"/>
</dbReference>
<evidence type="ECO:0000256" key="1">
    <source>
        <dbReference type="ARBA" id="ARBA00004651"/>
    </source>
</evidence>
<evidence type="ECO:0000313" key="10">
    <source>
        <dbReference type="Proteomes" id="UP000031967"/>
    </source>
</evidence>
<evidence type="ECO:0000256" key="7">
    <source>
        <dbReference type="RuleBase" id="RU363032"/>
    </source>
</evidence>
<gene>
    <name evidence="9" type="ORF">SD70_22095</name>
</gene>
<dbReference type="PANTHER" id="PTHR43005:SF1">
    <property type="entry name" value="SPERMIDINE_PUTRESCINE TRANSPORT SYSTEM PERMEASE PROTEIN"/>
    <property type="match status" value="1"/>
</dbReference>
<dbReference type="InterPro" id="IPR035906">
    <property type="entry name" value="MetI-like_sf"/>
</dbReference>
<evidence type="ECO:0000256" key="5">
    <source>
        <dbReference type="ARBA" id="ARBA00022989"/>
    </source>
</evidence>
<dbReference type="Pfam" id="PF00528">
    <property type="entry name" value="BPD_transp_1"/>
    <property type="match status" value="1"/>
</dbReference>
<keyword evidence="6 7" id="KW-0472">Membrane</keyword>
<evidence type="ECO:0000256" key="4">
    <source>
        <dbReference type="ARBA" id="ARBA00022692"/>
    </source>
</evidence>
<protein>
    <submittedName>
        <fullName evidence="9">Sugar ABC transporter permease</fullName>
    </submittedName>
</protein>
<comment type="subcellular location">
    <subcellularLocation>
        <location evidence="1 7">Cell membrane</location>
        <topology evidence="1 7">Multi-pass membrane protein</topology>
    </subcellularLocation>
</comment>
<keyword evidence="2 7" id="KW-0813">Transport</keyword>
<dbReference type="SUPFAM" id="SSF161098">
    <property type="entry name" value="MetI-like"/>
    <property type="match status" value="1"/>
</dbReference>
<feature type="transmembrane region" description="Helical" evidence="7">
    <location>
        <begin position="143"/>
        <end position="168"/>
    </location>
</feature>
<dbReference type="Proteomes" id="UP000031967">
    <property type="component" value="Unassembled WGS sequence"/>
</dbReference>
<sequence>MWLSPAIVILSAFSVIVLGYSIYLSLQNINLVKQAHAFVGLSNFADLLHDGRAWSSVGKTLKFSVIATFVELILGLAIALYFNREFRGRRIVRTLMLIPMIMTPVVSGLIWRIFYDPNAGIINYFLSVIGLGNKYDWLGNVDLAMFAVILSDVWQWTPFVFLILASSLDALPGEPLEAAKVDGATRLQTFWHVVLPLMKPSLLIAFLLRMMDSIKTFDIIYVMTRGGPSLSTETTNMYAYIQGFNNFNISYATVINISITIAITFIFTFIYKKMTSTRANG</sequence>
<reference evidence="9 10" key="1">
    <citation type="submission" date="2014-12" db="EMBL/GenBank/DDBJ databases">
        <title>Draft genome sequence of Paenibacillus kamchatkensis strain B-2647.</title>
        <authorList>
            <person name="Karlyshev A.V."/>
            <person name="Kudryashova E.B."/>
        </authorList>
    </citation>
    <scope>NUCLEOTIDE SEQUENCE [LARGE SCALE GENOMIC DNA]</scope>
    <source>
        <strain evidence="9 10">VKM B-2647</strain>
    </source>
</reference>
<feature type="transmembrane region" description="Helical" evidence="7">
    <location>
        <begin position="7"/>
        <end position="26"/>
    </location>
</feature>
<keyword evidence="3" id="KW-1003">Cell membrane</keyword>
<comment type="caution">
    <text evidence="9">The sequence shown here is derived from an EMBL/GenBank/DDBJ whole genome shotgun (WGS) entry which is preliminary data.</text>
</comment>
<comment type="similarity">
    <text evidence="7">Belongs to the binding-protein-dependent transport system permease family.</text>
</comment>
<keyword evidence="4 7" id="KW-0812">Transmembrane</keyword>
<evidence type="ECO:0000256" key="2">
    <source>
        <dbReference type="ARBA" id="ARBA00022448"/>
    </source>
</evidence>
<organism evidence="9 10">
    <name type="scientific">Gordoniibacillus kamchatkensis</name>
    <dbReference type="NCBI Taxonomy" id="1590651"/>
    <lineage>
        <taxon>Bacteria</taxon>
        <taxon>Bacillati</taxon>
        <taxon>Bacillota</taxon>
        <taxon>Bacilli</taxon>
        <taxon>Bacillales</taxon>
        <taxon>Paenibacillaceae</taxon>
        <taxon>Gordoniibacillus</taxon>
    </lineage>
</organism>
<proteinExistence type="inferred from homology"/>
<feature type="transmembrane region" description="Helical" evidence="7">
    <location>
        <begin position="94"/>
        <end position="114"/>
    </location>
</feature>